<sequence>MHQFCICTLLILFRSRTSFVVGMSSGFSSIPSSSSSSLDSGCSPIILASSSSSAAMYSSYVQSGANLCHVSLSYGRVKVRGADQGAVDGLGCGSMEGPTCGSVEAPGWKLASTGGGSSGSSTLAVAGSTQMLASSLTGRTKWACQKQLEITAGRTALQLAAIPSMALNTGSRAWGNIVSFVGGGGQSQVLLAGIDEVVSIFIPDPPQLLVKPITNEDRIRLYHNLVNRQENLGGY</sequence>
<name>A0A7R9CG95_TIMCR</name>
<feature type="chain" id="PRO_5031469722" evidence="1">
    <location>
        <begin position="23"/>
        <end position="235"/>
    </location>
</feature>
<dbReference type="AlphaFoldDB" id="A0A7R9CG95"/>
<organism evidence="2">
    <name type="scientific">Timema cristinae</name>
    <name type="common">Walking stick</name>
    <dbReference type="NCBI Taxonomy" id="61476"/>
    <lineage>
        <taxon>Eukaryota</taxon>
        <taxon>Metazoa</taxon>
        <taxon>Ecdysozoa</taxon>
        <taxon>Arthropoda</taxon>
        <taxon>Hexapoda</taxon>
        <taxon>Insecta</taxon>
        <taxon>Pterygota</taxon>
        <taxon>Neoptera</taxon>
        <taxon>Polyneoptera</taxon>
        <taxon>Phasmatodea</taxon>
        <taxon>Timematodea</taxon>
        <taxon>Timematoidea</taxon>
        <taxon>Timematidae</taxon>
        <taxon>Timema</taxon>
    </lineage>
</organism>
<feature type="signal peptide" evidence="1">
    <location>
        <begin position="1"/>
        <end position="22"/>
    </location>
</feature>
<accession>A0A7R9CG95</accession>
<protein>
    <submittedName>
        <fullName evidence="2">Uncharacterized protein</fullName>
    </submittedName>
</protein>
<reference evidence="2" key="1">
    <citation type="submission" date="2020-11" db="EMBL/GenBank/DDBJ databases">
        <authorList>
            <person name="Tran Van P."/>
        </authorList>
    </citation>
    <scope>NUCLEOTIDE SEQUENCE</scope>
</reference>
<keyword evidence="1" id="KW-0732">Signal</keyword>
<gene>
    <name evidence="2" type="ORF">TCEB3V08_LOCUS3461</name>
</gene>
<evidence type="ECO:0000313" key="2">
    <source>
        <dbReference type="EMBL" id="CAD7396106.1"/>
    </source>
</evidence>
<evidence type="ECO:0000256" key="1">
    <source>
        <dbReference type="SAM" id="SignalP"/>
    </source>
</evidence>
<proteinExistence type="predicted"/>
<dbReference type="EMBL" id="OC317320">
    <property type="protein sequence ID" value="CAD7396106.1"/>
    <property type="molecule type" value="Genomic_DNA"/>
</dbReference>